<accession>A0ABQ3CXQ7</accession>
<evidence type="ECO:0000259" key="1">
    <source>
        <dbReference type="Pfam" id="PF13546"/>
    </source>
</evidence>
<dbReference type="Proteomes" id="UP000653644">
    <property type="component" value="Unassembled WGS sequence"/>
</dbReference>
<protein>
    <recommendedName>
        <fullName evidence="1">Transposase IS701-like DDE domain-containing protein</fullName>
    </recommendedName>
</protein>
<evidence type="ECO:0000313" key="2">
    <source>
        <dbReference type="EMBL" id="GHA46144.1"/>
    </source>
</evidence>
<feature type="domain" description="Transposase IS701-like DDE" evidence="1">
    <location>
        <begin position="13"/>
        <end position="138"/>
    </location>
</feature>
<dbReference type="Pfam" id="PF13546">
    <property type="entry name" value="DDE_5"/>
    <property type="match status" value="1"/>
</dbReference>
<comment type="caution">
    <text evidence="2">The sequence shown here is derived from an EMBL/GenBank/DDBJ whole genome shotgun (WGS) entry which is preliminary data.</text>
</comment>
<sequence length="154" mass="16135">MSRRGLLPDADTCADSVVAALESGRTSWTAVLDAVRLGPGADIAAVTTVQICEVVERLVAAGQGKPGDPDVLVVLDAGCDAPRIAYPLDGPPVEILGRLRSDRLMRRPTPTSKEFHLANPKGGESIFGDYATWGAEQAVTAMDTRVHGKATAKA</sequence>
<keyword evidence="3" id="KW-1185">Reference proteome</keyword>
<gene>
    <name evidence="2" type="ORF">GCM10010345_58300</name>
</gene>
<dbReference type="InterPro" id="IPR038721">
    <property type="entry name" value="IS701-like_DDE_dom"/>
</dbReference>
<reference evidence="3" key="1">
    <citation type="journal article" date="2019" name="Int. J. Syst. Evol. Microbiol.">
        <title>The Global Catalogue of Microorganisms (GCM) 10K type strain sequencing project: providing services to taxonomists for standard genome sequencing and annotation.</title>
        <authorList>
            <consortium name="The Broad Institute Genomics Platform"/>
            <consortium name="The Broad Institute Genome Sequencing Center for Infectious Disease"/>
            <person name="Wu L."/>
            <person name="Ma J."/>
        </authorList>
    </citation>
    <scope>NUCLEOTIDE SEQUENCE [LARGE SCALE GENOMIC DNA]</scope>
    <source>
        <strain evidence="3">JCM 4733</strain>
    </source>
</reference>
<organism evidence="2 3">
    <name type="scientific">Streptomyces canarius</name>
    <dbReference type="NCBI Taxonomy" id="285453"/>
    <lineage>
        <taxon>Bacteria</taxon>
        <taxon>Bacillati</taxon>
        <taxon>Actinomycetota</taxon>
        <taxon>Actinomycetes</taxon>
        <taxon>Kitasatosporales</taxon>
        <taxon>Streptomycetaceae</taxon>
        <taxon>Streptomyces</taxon>
    </lineage>
</organism>
<dbReference type="EMBL" id="BMVN01000024">
    <property type="protein sequence ID" value="GHA46144.1"/>
    <property type="molecule type" value="Genomic_DNA"/>
</dbReference>
<proteinExistence type="predicted"/>
<name>A0ABQ3CXQ7_9ACTN</name>
<evidence type="ECO:0000313" key="3">
    <source>
        <dbReference type="Proteomes" id="UP000653644"/>
    </source>
</evidence>